<dbReference type="NCBIfam" id="TIGR00678">
    <property type="entry name" value="holB"/>
    <property type="match status" value="1"/>
</dbReference>
<keyword evidence="11" id="KW-1185">Reference proteome</keyword>
<dbReference type="RefSeq" id="WP_158363840.1">
    <property type="nucleotide sequence ID" value="NZ_JAOQKC010000014.1"/>
</dbReference>
<evidence type="ECO:0000256" key="3">
    <source>
        <dbReference type="ARBA" id="ARBA00022679"/>
    </source>
</evidence>
<evidence type="ECO:0000256" key="7">
    <source>
        <dbReference type="ARBA" id="ARBA00049244"/>
    </source>
</evidence>
<dbReference type="SUPFAM" id="SSF52540">
    <property type="entry name" value="P-loop containing nucleoside triphosphate hydrolases"/>
    <property type="match status" value="1"/>
</dbReference>
<proteinExistence type="predicted"/>
<dbReference type="InterPro" id="IPR050238">
    <property type="entry name" value="DNA_Rep/Repair_Clamp_Loader"/>
</dbReference>
<name>A0ABT2RYJ7_9FIRM</name>
<dbReference type="InterPro" id="IPR015199">
    <property type="entry name" value="DNA_pol_III_delta_C"/>
</dbReference>
<evidence type="ECO:0000313" key="11">
    <source>
        <dbReference type="Proteomes" id="UP001652461"/>
    </source>
</evidence>
<keyword evidence="6" id="KW-0239">DNA-directed DNA polymerase</keyword>
<feature type="coiled-coil region" evidence="8">
    <location>
        <begin position="285"/>
        <end position="312"/>
    </location>
</feature>
<dbReference type="InterPro" id="IPR004622">
    <property type="entry name" value="DNA_pol_HolB"/>
</dbReference>
<organism evidence="10 11">
    <name type="scientific">Laedolimicola ammoniilytica</name>
    <dbReference type="NCBI Taxonomy" id="2981771"/>
    <lineage>
        <taxon>Bacteria</taxon>
        <taxon>Bacillati</taxon>
        <taxon>Bacillota</taxon>
        <taxon>Clostridia</taxon>
        <taxon>Lachnospirales</taxon>
        <taxon>Lachnospiraceae</taxon>
        <taxon>Laedolimicola</taxon>
    </lineage>
</organism>
<evidence type="ECO:0000256" key="1">
    <source>
        <dbReference type="ARBA" id="ARBA00012417"/>
    </source>
</evidence>
<dbReference type="CDD" id="cd00009">
    <property type="entry name" value="AAA"/>
    <property type="match status" value="1"/>
</dbReference>
<dbReference type="InterPro" id="IPR003593">
    <property type="entry name" value="AAA+_ATPase"/>
</dbReference>
<evidence type="ECO:0000256" key="6">
    <source>
        <dbReference type="ARBA" id="ARBA00022932"/>
    </source>
</evidence>
<gene>
    <name evidence="10" type="primary">holB</name>
    <name evidence="10" type="ORF">OCV63_10975</name>
</gene>
<dbReference type="Pfam" id="PF13177">
    <property type="entry name" value="DNA_pol3_delta2"/>
    <property type="match status" value="1"/>
</dbReference>
<feature type="domain" description="AAA+ ATPase" evidence="9">
    <location>
        <begin position="26"/>
        <end position="172"/>
    </location>
</feature>
<evidence type="ECO:0000259" key="9">
    <source>
        <dbReference type="SMART" id="SM00382"/>
    </source>
</evidence>
<reference evidence="10 11" key="1">
    <citation type="journal article" date="2021" name="ISME Commun">
        <title>Automated analysis of genomic sequences facilitates high-throughput and comprehensive description of bacteria.</title>
        <authorList>
            <person name="Hitch T.C.A."/>
        </authorList>
    </citation>
    <scope>NUCLEOTIDE SEQUENCE [LARGE SCALE GENOMIC DNA]</scope>
    <source>
        <strain evidence="10 11">Sanger_04</strain>
    </source>
</reference>
<dbReference type="Proteomes" id="UP001652461">
    <property type="component" value="Unassembled WGS sequence"/>
</dbReference>
<comment type="catalytic activity">
    <reaction evidence="7">
        <text>DNA(n) + a 2'-deoxyribonucleoside 5'-triphosphate = DNA(n+1) + diphosphate</text>
        <dbReference type="Rhea" id="RHEA:22508"/>
        <dbReference type="Rhea" id="RHEA-COMP:17339"/>
        <dbReference type="Rhea" id="RHEA-COMP:17340"/>
        <dbReference type="ChEBI" id="CHEBI:33019"/>
        <dbReference type="ChEBI" id="CHEBI:61560"/>
        <dbReference type="ChEBI" id="CHEBI:173112"/>
        <dbReference type="EC" id="2.7.7.7"/>
    </reaction>
</comment>
<keyword evidence="8" id="KW-0175">Coiled coil</keyword>
<evidence type="ECO:0000256" key="2">
    <source>
        <dbReference type="ARBA" id="ARBA00014363"/>
    </source>
</evidence>
<evidence type="ECO:0000256" key="8">
    <source>
        <dbReference type="SAM" id="Coils"/>
    </source>
</evidence>
<accession>A0ABT2RYJ7</accession>
<dbReference type="EMBL" id="JAOQKC010000014">
    <property type="protein sequence ID" value="MCU6697409.1"/>
    <property type="molecule type" value="Genomic_DNA"/>
</dbReference>
<comment type="caution">
    <text evidence="10">The sequence shown here is derived from an EMBL/GenBank/DDBJ whole genome shotgun (WGS) entry which is preliminary data.</text>
</comment>
<keyword evidence="3 10" id="KW-0808">Transferase</keyword>
<dbReference type="InterPro" id="IPR027417">
    <property type="entry name" value="P-loop_NTPase"/>
</dbReference>
<dbReference type="PANTHER" id="PTHR11669:SF8">
    <property type="entry name" value="DNA POLYMERASE III SUBUNIT DELTA"/>
    <property type="match status" value="1"/>
</dbReference>
<evidence type="ECO:0000256" key="5">
    <source>
        <dbReference type="ARBA" id="ARBA00022705"/>
    </source>
</evidence>
<dbReference type="Pfam" id="PF09115">
    <property type="entry name" value="DNApol3-delta_C"/>
    <property type="match status" value="1"/>
</dbReference>
<evidence type="ECO:0000313" key="10">
    <source>
        <dbReference type="EMBL" id="MCU6697409.1"/>
    </source>
</evidence>
<dbReference type="PANTHER" id="PTHR11669">
    <property type="entry name" value="REPLICATION FACTOR C / DNA POLYMERASE III GAMMA-TAU SUBUNIT"/>
    <property type="match status" value="1"/>
</dbReference>
<dbReference type="SUPFAM" id="SSF48019">
    <property type="entry name" value="post-AAA+ oligomerization domain-like"/>
    <property type="match status" value="1"/>
</dbReference>
<dbReference type="EC" id="2.7.7.7" evidence="1"/>
<dbReference type="GO" id="GO:0003887">
    <property type="term" value="F:DNA-directed DNA polymerase activity"/>
    <property type="evidence" value="ECO:0007669"/>
    <property type="project" value="UniProtKB-EC"/>
</dbReference>
<dbReference type="InterPro" id="IPR008921">
    <property type="entry name" value="DNA_pol3_clamp-load_cplx_C"/>
</dbReference>
<keyword evidence="5" id="KW-0235">DNA replication</keyword>
<keyword evidence="4 10" id="KW-0548">Nucleotidyltransferase</keyword>
<evidence type="ECO:0000256" key="4">
    <source>
        <dbReference type="ARBA" id="ARBA00022695"/>
    </source>
</evidence>
<dbReference type="SMART" id="SM00382">
    <property type="entry name" value="AAA"/>
    <property type="match status" value="1"/>
</dbReference>
<dbReference type="Gene3D" id="3.40.50.300">
    <property type="entry name" value="P-loop containing nucleotide triphosphate hydrolases"/>
    <property type="match status" value="1"/>
</dbReference>
<protein>
    <recommendedName>
        <fullName evidence="2">DNA polymerase III subunit delta'</fullName>
        <ecNumber evidence="1">2.7.7.7</ecNumber>
    </recommendedName>
</protein>
<sequence>MAGFSEILGHEQIIEHLQNAIKLQKVSHAYILDGEEGAGKNMLARAFAQTLQCERGGTEPCGECHSCKQAMSGNQPDIITVTHEKPASIGVEDIRGQLCGDIQIKPYSSPYKIYIVDEAEKMTVQAQNALLKTIEEPPAYGVIMLLTTNADAFLPTILSRCVTLKLRPVKNEIIRPYLMEKYHIPDYQAEVCTAFARGNVGKAERLAQSEQFAELKSHLLHLLRHLRDMEVYELTEAVRSASEYKTEINDYLDLMALWFRDVLLFKATRQIDGLVFAEEINAISAQAQKSSYEGLERILKALEKAKVRLNANVNFELTMELLMLTIKEN</sequence>